<reference evidence="3 4" key="1">
    <citation type="submission" date="2016-10" db="EMBL/GenBank/DDBJ databases">
        <authorList>
            <person name="de Groot N.N."/>
        </authorList>
    </citation>
    <scope>NUCLEOTIDE SEQUENCE [LARGE SCALE GENOMIC DNA]</scope>
    <source>
        <strain evidence="3 4">CGMCC 1.9157</strain>
    </source>
</reference>
<evidence type="ECO:0000313" key="4">
    <source>
        <dbReference type="Proteomes" id="UP000199236"/>
    </source>
</evidence>
<dbReference type="Proteomes" id="UP000199236">
    <property type="component" value="Unassembled WGS sequence"/>
</dbReference>
<feature type="domain" description="YjiS-like" evidence="2">
    <location>
        <begin position="28"/>
        <end position="55"/>
    </location>
</feature>
<gene>
    <name evidence="3" type="ORF">SAMN04488056_103254</name>
</gene>
<keyword evidence="4" id="KW-1185">Reference proteome</keyword>
<evidence type="ECO:0000256" key="1">
    <source>
        <dbReference type="SAM" id="SignalP"/>
    </source>
</evidence>
<evidence type="ECO:0000259" key="2">
    <source>
        <dbReference type="Pfam" id="PF06568"/>
    </source>
</evidence>
<name>A0A1I5ENL8_9HYPH</name>
<dbReference type="AlphaFoldDB" id="A0A1I5ENL8"/>
<dbReference type="InterPro" id="IPR009506">
    <property type="entry name" value="YjiS-like"/>
</dbReference>
<feature type="signal peptide" evidence="1">
    <location>
        <begin position="1"/>
        <end position="15"/>
    </location>
</feature>
<dbReference type="Pfam" id="PF06568">
    <property type="entry name" value="YjiS-like"/>
    <property type="match status" value="1"/>
</dbReference>
<dbReference type="EMBL" id="FOVR01000003">
    <property type="protein sequence ID" value="SFO12661.1"/>
    <property type="molecule type" value="Genomic_DNA"/>
</dbReference>
<sequence length="121" mass="13304">MLTVFLNSAFSSAMAGLVRLVTAGATIMRNRAALKNLRELDERTLADIGLTRGDVITAASQPLHKDPMLIDPFDAKRRIHARELEVLARWARPEIEERQPLPAEKLTAIKQTPVCCGSEGA</sequence>
<keyword evidence="1" id="KW-0732">Signal</keyword>
<evidence type="ECO:0000313" key="3">
    <source>
        <dbReference type="EMBL" id="SFO12661.1"/>
    </source>
</evidence>
<dbReference type="RefSeq" id="WP_090070901.1">
    <property type="nucleotide sequence ID" value="NZ_FOVR01000003.1"/>
</dbReference>
<feature type="chain" id="PRO_5012814139" evidence="1">
    <location>
        <begin position="16"/>
        <end position="121"/>
    </location>
</feature>
<proteinExistence type="predicted"/>
<protein>
    <submittedName>
        <fullName evidence="3">Uncharacterized conserved protein YjiS, DUF1127 family</fullName>
    </submittedName>
</protein>
<accession>A0A1I5ENL8</accession>
<dbReference type="OrthoDB" id="7861975at2"/>
<organism evidence="3 4">
    <name type="scientific">Cohaesibacter marisflavi</name>
    <dbReference type="NCBI Taxonomy" id="655353"/>
    <lineage>
        <taxon>Bacteria</taxon>
        <taxon>Pseudomonadati</taxon>
        <taxon>Pseudomonadota</taxon>
        <taxon>Alphaproteobacteria</taxon>
        <taxon>Hyphomicrobiales</taxon>
        <taxon>Cohaesibacteraceae</taxon>
    </lineage>
</organism>